<proteinExistence type="predicted"/>
<keyword evidence="1" id="KW-0472">Membrane</keyword>
<keyword evidence="1" id="KW-0812">Transmembrane</keyword>
<name>A0AAN7C170_9PEZI</name>
<dbReference type="AlphaFoldDB" id="A0AAN7C170"/>
<protein>
    <submittedName>
        <fullName evidence="2">Uncharacterized protein</fullName>
    </submittedName>
</protein>
<evidence type="ECO:0000313" key="2">
    <source>
        <dbReference type="EMBL" id="KAK4233399.1"/>
    </source>
</evidence>
<reference evidence="2" key="2">
    <citation type="submission" date="2023-05" db="EMBL/GenBank/DDBJ databases">
        <authorList>
            <consortium name="Lawrence Berkeley National Laboratory"/>
            <person name="Steindorff A."/>
            <person name="Hensen N."/>
            <person name="Bonometti L."/>
            <person name="Westerberg I."/>
            <person name="Brannstrom I.O."/>
            <person name="Guillou S."/>
            <person name="Cros-Aarteil S."/>
            <person name="Calhoun S."/>
            <person name="Haridas S."/>
            <person name="Kuo A."/>
            <person name="Mondo S."/>
            <person name="Pangilinan J."/>
            <person name="Riley R."/>
            <person name="Labutti K."/>
            <person name="Andreopoulos B."/>
            <person name="Lipzen A."/>
            <person name="Chen C."/>
            <person name="Yanf M."/>
            <person name="Daum C."/>
            <person name="Ng V."/>
            <person name="Clum A."/>
            <person name="Ohm R."/>
            <person name="Martin F."/>
            <person name="Silar P."/>
            <person name="Natvig D."/>
            <person name="Lalanne C."/>
            <person name="Gautier V."/>
            <person name="Ament-Velasquez S.L."/>
            <person name="Kruys A."/>
            <person name="Hutchinson M.I."/>
            <person name="Powell A.J."/>
            <person name="Barry K."/>
            <person name="Miller A.N."/>
            <person name="Grigoriev I.V."/>
            <person name="Debuchy R."/>
            <person name="Gladieux P."/>
            <person name="Thoren M.H."/>
            <person name="Johannesson H."/>
        </authorList>
    </citation>
    <scope>NUCLEOTIDE SEQUENCE</scope>
    <source>
        <strain evidence="2">CBS 532.94</strain>
    </source>
</reference>
<accession>A0AAN7C170</accession>
<sequence length="50" mass="5673">MSETKQKLRRNGESIAVLVLIVIIEIVRILIETLDDKNDCRQIKTYGATA</sequence>
<reference evidence="2" key="1">
    <citation type="journal article" date="2023" name="Mol. Phylogenet. Evol.">
        <title>Genome-scale phylogeny and comparative genomics of the fungal order Sordariales.</title>
        <authorList>
            <person name="Hensen N."/>
            <person name="Bonometti L."/>
            <person name="Westerberg I."/>
            <person name="Brannstrom I.O."/>
            <person name="Guillou S."/>
            <person name="Cros-Aarteil S."/>
            <person name="Calhoun S."/>
            <person name="Haridas S."/>
            <person name="Kuo A."/>
            <person name="Mondo S."/>
            <person name="Pangilinan J."/>
            <person name="Riley R."/>
            <person name="LaButti K."/>
            <person name="Andreopoulos B."/>
            <person name="Lipzen A."/>
            <person name="Chen C."/>
            <person name="Yan M."/>
            <person name="Daum C."/>
            <person name="Ng V."/>
            <person name="Clum A."/>
            <person name="Steindorff A."/>
            <person name="Ohm R.A."/>
            <person name="Martin F."/>
            <person name="Silar P."/>
            <person name="Natvig D.O."/>
            <person name="Lalanne C."/>
            <person name="Gautier V."/>
            <person name="Ament-Velasquez S.L."/>
            <person name="Kruys A."/>
            <person name="Hutchinson M.I."/>
            <person name="Powell A.J."/>
            <person name="Barry K."/>
            <person name="Miller A.N."/>
            <person name="Grigoriev I.V."/>
            <person name="Debuchy R."/>
            <person name="Gladieux P."/>
            <person name="Hiltunen Thoren M."/>
            <person name="Johannesson H."/>
        </authorList>
    </citation>
    <scope>NUCLEOTIDE SEQUENCE</scope>
    <source>
        <strain evidence="2">CBS 532.94</strain>
    </source>
</reference>
<comment type="caution">
    <text evidence="2">The sequence shown here is derived from an EMBL/GenBank/DDBJ whole genome shotgun (WGS) entry which is preliminary data.</text>
</comment>
<keyword evidence="1" id="KW-1133">Transmembrane helix</keyword>
<feature type="non-terminal residue" evidence="2">
    <location>
        <position position="50"/>
    </location>
</feature>
<gene>
    <name evidence="2" type="ORF">C8A03DRAFT_38899</name>
</gene>
<organism evidence="2 3">
    <name type="scientific">Achaetomium macrosporum</name>
    <dbReference type="NCBI Taxonomy" id="79813"/>
    <lineage>
        <taxon>Eukaryota</taxon>
        <taxon>Fungi</taxon>
        <taxon>Dikarya</taxon>
        <taxon>Ascomycota</taxon>
        <taxon>Pezizomycotina</taxon>
        <taxon>Sordariomycetes</taxon>
        <taxon>Sordariomycetidae</taxon>
        <taxon>Sordariales</taxon>
        <taxon>Chaetomiaceae</taxon>
        <taxon>Achaetomium</taxon>
    </lineage>
</organism>
<dbReference type="EMBL" id="MU860567">
    <property type="protein sequence ID" value="KAK4233399.1"/>
    <property type="molecule type" value="Genomic_DNA"/>
</dbReference>
<evidence type="ECO:0000313" key="3">
    <source>
        <dbReference type="Proteomes" id="UP001303760"/>
    </source>
</evidence>
<dbReference type="Proteomes" id="UP001303760">
    <property type="component" value="Unassembled WGS sequence"/>
</dbReference>
<feature type="transmembrane region" description="Helical" evidence="1">
    <location>
        <begin position="12"/>
        <end position="31"/>
    </location>
</feature>
<keyword evidence="3" id="KW-1185">Reference proteome</keyword>
<evidence type="ECO:0000256" key="1">
    <source>
        <dbReference type="SAM" id="Phobius"/>
    </source>
</evidence>